<dbReference type="NCBIfam" id="NF002543">
    <property type="entry name" value="PRK02101.1-4"/>
    <property type="match status" value="1"/>
</dbReference>
<gene>
    <name evidence="2" type="primary">yaaA</name>
    <name evidence="2" type="ORF">H5993_07650</name>
</gene>
<comment type="caution">
    <text evidence="2">The sequence shown here is derived from an EMBL/GenBank/DDBJ whole genome shotgun (WGS) entry which is preliminary data.</text>
</comment>
<dbReference type="PANTHER" id="PTHR30283:SF4">
    <property type="entry name" value="PEROXIDE STRESS RESISTANCE PROTEIN YAAA"/>
    <property type="match status" value="1"/>
</dbReference>
<dbReference type="HAMAP" id="MF_00652">
    <property type="entry name" value="UPF0246"/>
    <property type="match status" value="1"/>
</dbReference>
<protein>
    <recommendedName>
        <fullName evidence="1">UPF0246 protein H5993_07650</fullName>
    </recommendedName>
</protein>
<name>A0ABS2EQ37_9LACO</name>
<accession>A0ABS2EQ37</accession>
<dbReference type="EMBL" id="JACJJQ010000039">
    <property type="protein sequence ID" value="MBM6754628.1"/>
    <property type="molecule type" value="Genomic_DNA"/>
</dbReference>
<evidence type="ECO:0000313" key="2">
    <source>
        <dbReference type="EMBL" id="MBM6754628.1"/>
    </source>
</evidence>
<organism evidence="2 3">
    <name type="scientific">Limosilactobacillus alvi</name>
    <dbReference type="NCBI Taxonomy" id="990412"/>
    <lineage>
        <taxon>Bacteria</taxon>
        <taxon>Bacillati</taxon>
        <taxon>Bacillota</taxon>
        <taxon>Bacilli</taxon>
        <taxon>Lactobacillales</taxon>
        <taxon>Lactobacillaceae</taxon>
        <taxon>Limosilactobacillus</taxon>
    </lineage>
</organism>
<keyword evidence="3" id="KW-1185">Reference proteome</keyword>
<proteinExistence type="inferred from homology"/>
<comment type="similarity">
    <text evidence="1">Belongs to the UPF0246 family.</text>
</comment>
<dbReference type="InterPro" id="IPR005583">
    <property type="entry name" value="YaaA"/>
</dbReference>
<evidence type="ECO:0000256" key="1">
    <source>
        <dbReference type="HAMAP-Rule" id="MF_00652"/>
    </source>
</evidence>
<dbReference type="RefSeq" id="WP_204776893.1">
    <property type="nucleotide sequence ID" value="NZ_JACJJQ010000039.1"/>
</dbReference>
<sequence length="248" mass="28059">MQIIISPARKMTIDVDSLPYRDLPQFLPQAKEILAQLKQLSMAEMKAVWQCSDRLVRINYAKLQAFDLEKNLTPALLAFTGLQYQSMGAGVLDDAGWEYVQKHLRILSGFYGVLRPLDGIVDYRLGMVDDAKINGTPDLYHYWGDRLAKNLYAEGNLVLNLASQEYAKAIRPYVTADQQFVTCVFGELQPNGKVKQKATRAKQARGSMVRYLAENQIQTLEGVKIFNLAGYRYLPDLSQADELVFVNN</sequence>
<dbReference type="Pfam" id="PF03883">
    <property type="entry name" value="H2O2_YaaD"/>
    <property type="match status" value="1"/>
</dbReference>
<evidence type="ECO:0000313" key="3">
    <source>
        <dbReference type="Proteomes" id="UP000776629"/>
    </source>
</evidence>
<reference evidence="2 3" key="1">
    <citation type="journal article" date="2021" name="Sci. Rep.">
        <title>The distribution of antibiotic resistance genes in chicken gut microbiota commensals.</title>
        <authorList>
            <person name="Juricova H."/>
            <person name="Matiasovicova J."/>
            <person name="Kubasova T."/>
            <person name="Cejkova D."/>
            <person name="Rychlik I."/>
        </authorList>
    </citation>
    <scope>NUCLEOTIDE SEQUENCE [LARGE SCALE GENOMIC DNA]</scope>
    <source>
        <strain evidence="2 3">An810</strain>
    </source>
</reference>
<dbReference type="PANTHER" id="PTHR30283">
    <property type="entry name" value="PEROXIDE STRESS RESPONSE PROTEIN YAAA"/>
    <property type="match status" value="1"/>
</dbReference>
<dbReference type="Proteomes" id="UP000776629">
    <property type="component" value="Unassembled WGS sequence"/>
</dbReference>